<keyword evidence="4 12" id="KW-1003">Cell membrane</keyword>
<keyword evidence="16" id="KW-1185">Reference proteome</keyword>
<evidence type="ECO:0000313" key="16">
    <source>
        <dbReference type="Proteomes" id="UP001059824"/>
    </source>
</evidence>
<gene>
    <name evidence="12" type="primary">kup</name>
    <name evidence="15" type="ORF">GII36_01475</name>
</gene>
<feature type="transmembrane region" description="Helical" evidence="12">
    <location>
        <begin position="99"/>
        <end position="118"/>
    </location>
</feature>
<feature type="transmembrane region" description="Helical" evidence="12">
    <location>
        <begin position="138"/>
        <end position="156"/>
    </location>
</feature>
<feature type="transmembrane region" description="Helical" evidence="12">
    <location>
        <begin position="168"/>
        <end position="188"/>
    </location>
</feature>
<comment type="function">
    <text evidence="12">Transport of potassium into the cell. Likely operates as a K(+):H(+) symporter.</text>
</comment>
<feature type="domain" description="K+ potassium transporter integral membrane" evidence="13">
    <location>
        <begin position="12"/>
        <end position="460"/>
    </location>
</feature>
<feature type="transmembrane region" description="Helical" evidence="12">
    <location>
        <begin position="286"/>
        <end position="315"/>
    </location>
</feature>
<evidence type="ECO:0000256" key="1">
    <source>
        <dbReference type="ARBA" id="ARBA00004141"/>
    </source>
</evidence>
<dbReference type="InterPro" id="IPR053952">
    <property type="entry name" value="K_trans_C"/>
</dbReference>
<protein>
    <recommendedName>
        <fullName evidence="12">Probable potassium transport system protein Kup</fullName>
    </recommendedName>
</protein>
<evidence type="ECO:0000256" key="12">
    <source>
        <dbReference type="HAMAP-Rule" id="MF_01522"/>
    </source>
</evidence>
<dbReference type="PANTHER" id="PTHR30540:SF79">
    <property type="entry name" value="LOW AFFINITY POTASSIUM TRANSPORT SYSTEM PROTEIN KUP"/>
    <property type="match status" value="1"/>
</dbReference>
<keyword evidence="11 12" id="KW-0472">Membrane</keyword>
<dbReference type="AlphaFoldDB" id="A0A857MSU9"/>
<feature type="transmembrane region" description="Helical" evidence="12">
    <location>
        <begin position="45"/>
        <end position="67"/>
    </location>
</feature>
<evidence type="ECO:0000256" key="5">
    <source>
        <dbReference type="ARBA" id="ARBA00022538"/>
    </source>
</evidence>
<feature type="domain" description="K+ potassium transporter C-terminal" evidence="14">
    <location>
        <begin position="472"/>
        <end position="620"/>
    </location>
</feature>
<evidence type="ECO:0000313" key="15">
    <source>
        <dbReference type="EMBL" id="QHN42517.1"/>
    </source>
</evidence>
<sequence>MSKKHAATSLIALGALGVVFGDIGTSTLYALQAIVRLGHIDIQPTYIYGIISLIIWAITLVVTVKYLGFITRANNHGEGGIMALVALTQHAKLGTHAKWLMVLLGILGMGLFYGDSIITPAISVLSAVEGVTTISPSISYAIVPVTVVILCGLFALQSRGTGTIGKVFGPIMLLWFLVSAVGGLAQIIQHPDVLVALLPTTALGFITAHPLVAFVSMGAVILAITGAEALYADMGHFGRKPIAIAWLACAFPALVLTYMGQGALIVAQPDAITSAYFLMFPDAIRIFVVALATVATLIASQAVIAGAFSLTAQAIQLGFAPRLTVRYTSSSIGQVYLPFINWLLCIAVVTLVIIFGSSANLAGAFGMAVSMALTIDTILFLIILRTVWQRSIIWVALAAICFLPVDLLFFGSSLTKLLHGGWLPISIAVLVFAFLSTWAKARGIIGRERQHIEGSLDSFIAALPSKKPIRLPGTAIYLGHHPGYTPLALHTAVDQLHELHERAVIVNVITAPVPHVSPEDRIVYDDLGSPDDGISHLTLQFGFKDVVHVPHALTDLQHISPEVDFEPTDVTYFISTSEPSLTRRHNLARWRKYLYRSMAANAADPTDYYHLPPERTLELRSFIDL</sequence>
<proteinExistence type="inferred from homology"/>
<evidence type="ECO:0000256" key="10">
    <source>
        <dbReference type="ARBA" id="ARBA00023065"/>
    </source>
</evidence>
<keyword evidence="6 12" id="KW-0812">Transmembrane</keyword>
<comment type="subcellular location">
    <subcellularLocation>
        <location evidence="12">Cell membrane</location>
        <topology evidence="12">Multi-pass membrane protein</topology>
    </subcellularLocation>
    <subcellularLocation>
        <location evidence="1">Membrane</location>
        <topology evidence="1">Multi-pass membrane protein</topology>
    </subcellularLocation>
</comment>
<dbReference type="Pfam" id="PF02705">
    <property type="entry name" value="K_trans"/>
    <property type="match status" value="1"/>
</dbReference>
<dbReference type="EMBL" id="CP045921">
    <property type="protein sequence ID" value="QHN42517.1"/>
    <property type="molecule type" value="Genomic_DNA"/>
</dbReference>
<evidence type="ECO:0000259" key="14">
    <source>
        <dbReference type="Pfam" id="PF22776"/>
    </source>
</evidence>
<reference evidence="15" key="1">
    <citation type="journal article" date="2021" name="Nat. Microbiol.">
        <title>Cocultivation of an ultrasmall environmental parasitic bacterium with lytic ability against bacteria associated with wastewater foams.</title>
        <authorList>
            <person name="Batinovic S."/>
            <person name="Rose J.J.A."/>
            <person name="Ratcliffe J."/>
            <person name="Seviour R.J."/>
            <person name="Petrovski S."/>
        </authorList>
    </citation>
    <scope>NUCLEOTIDE SEQUENCE</scope>
    <source>
        <strain evidence="15">JR1</strain>
    </source>
</reference>
<feature type="transmembrane region" description="Helical" evidence="12">
    <location>
        <begin position="422"/>
        <end position="439"/>
    </location>
</feature>
<feature type="transmembrane region" description="Helical" evidence="12">
    <location>
        <begin position="335"/>
        <end position="355"/>
    </location>
</feature>
<dbReference type="Proteomes" id="UP001059824">
    <property type="component" value="Chromosome"/>
</dbReference>
<organism evidence="15 16">
    <name type="scientific">Candidatus Mycosynbacter amalyticus</name>
    <dbReference type="NCBI Taxonomy" id="2665156"/>
    <lineage>
        <taxon>Bacteria</taxon>
        <taxon>Candidatus Saccharimonadota</taxon>
        <taxon>Candidatus Saccharimonadota incertae sedis</taxon>
        <taxon>Candidatus Mycosynbacter</taxon>
    </lineage>
</organism>
<feature type="transmembrane region" description="Helical" evidence="12">
    <location>
        <begin position="208"/>
        <end position="231"/>
    </location>
</feature>
<evidence type="ECO:0000256" key="3">
    <source>
        <dbReference type="ARBA" id="ARBA00022448"/>
    </source>
</evidence>
<dbReference type="PANTHER" id="PTHR30540">
    <property type="entry name" value="OSMOTIC STRESS POTASSIUM TRANSPORTER"/>
    <property type="match status" value="1"/>
</dbReference>
<comment type="similarity">
    <text evidence="2 12">Belongs to the HAK/KUP transporter (TC 2.A.72) family.</text>
</comment>
<dbReference type="RefSeq" id="WP_260763888.1">
    <property type="nucleotide sequence ID" value="NZ_CP045921.1"/>
</dbReference>
<evidence type="ECO:0000256" key="7">
    <source>
        <dbReference type="ARBA" id="ARBA00022847"/>
    </source>
</evidence>
<keyword evidence="3 12" id="KW-0813">Transport</keyword>
<feature type="transmembrane region" description="Helical" evidence="12">
    <location>
        <begin position="361"/>
        <end position="384"/>
    </location>
</feature>
<keyword evidence="10 12" id="KW-0406">Ion transport</keyword>
<feature type="transmembrane region" description="Helical" evidence="12">
    <location>
        <begin position="391"/>
        <end position="410"/>
    </location>
</feature>
<name>A0A857MSU9_9BACT</name>
<keyword evidence="7 12" id="KW-0769">Symport</keyword>
<dbReference type="InterPro" id="IPR023051">
    <property type="entry name" value="Kup"/>
</dbReference>
<dbReference type="InterPro" id="IPR053951">
    <property type="entry name" value="K_trans_N"/>
</dbReference>
<evidence type="ECO:0000256" key="11">
    <source>
        <dbReference type="ARBA" id="ARBA00023136"/>
    </source>
</evidence>
<dbReference type="GO" id="GO:0005886">
    <property type="term" value="C:plasma membrane"/>
    <property type="evidence" value="ECO:0007669"/>
    <property type="project" value="UniProtKB-SubCell"/>
</dbReference>
<evidence type="ECO:0000256" key="6">
    <source>
        <dbReference type="ARBA" id="ARBA00022692"/>
    </source>
</evidence>
<comment type="catalytic activity">
    <reaction evidence="12">
        <text>K(+)(in) + H(+)(in) = K(+)(out) + H(+)(out)</text>
        <dbReference type="Rhea" id="RHEA:28490"/>
        <dbReference type="ChEBI" id="CHEBI:15378"/>
        <dbReference type="ChEBI" id="CHEBI:29103"/>
    </reaction>
</comment>
<dbReference type="HAMAP" id="MF_01522">
    <property type="entry name" value="Kup"/>
    <property type="match status" value="1"/>
</dbReference>
<evidence type="ECO:0000256" key="8">
    <source>
        <dbReference type="ARBA" id="ARBA00022958"/>
    </source>
</evidence>
<dbReference type="GO" id="GO:0015293">
    <property type="term" value="F:symporter activity"/>
    <property type="evidence" value="ECO:0007669"/>
    <property type="project" value="UniProtKB-UniRule"/>
</dbReference>
<evidence type="ECO:0000256" key="4">
    <source>
        <dbReference type="ARBA" id="ARBA00022475"/>
    </source>
</evidence>
<keyword evidence="8 12" id="KW-0630">Potassium</keyword>
<dbReference type="InterPro" id="IPR003855">
    <property type="entry name" value="K+_transporter"/>
</dbReference>
<dbReference type="GO" id="GO:0015079">
    <property type="term" value="F:potassium ion transmembrane transporter activity"/>
    <property type="evidence" value="ECO:0007669"/>
    <property type="project" value="UniProtKB-UniRule"/>
</dbReference>
<accession>A0A857MSU9</accession>
<evidence type="ECO:0000256" key="9">
    <source>
        <dbReference type="ARBA" id="ARBA00022989"/>
    </source>
</evidence>
<keyword evidence="9 12" id="KW-1133">Transmembrane helix</keyword>
<keyword evidence="5 12" id="KW-0633">Potassium transport</keyword>
<evidence type="ECO:0000259" key="13">
    <source>
        <dbReference type="Pfam" id="PF02705"/>
    </source>
</evidence>
<dbReference type="Pfam" id="PF22776">
    <property type="entry name" value="K_trans_C"/>
    <property type="match status" value="1"/>
</dbReference>
<dbReference type="KEGG" id="mama:GII36_01475"/>
<evidence type="ECO:0000256" key="2">
    <source>
        <dbReference type="ARBA" id="ARBA00007019"/>
    </source>
</evidence>
<feature type="transmembrane region" description="Helical" evidence="12">
    <location>
        <begin position="243"/>
        <end position="266"/>
    </location>
</feature>